<dbReference type="EMBL" id="AP014938">
    <property type="protein sequence ID" value="BAS19570.1"/>
    <property type="molecule type" value="Genomic_DNA"/>
</dbReference>
<organism evidence="1">
    <name type="scientific">Rothia mucilaginosa</name>
    <dbReference type="NCBI Taxonomy" id="43675"/>
    <lineage>
        <taxon>Bacteria</taxon>
        <taxon>Bacillati</taxon>
        <taxon>Actinomycetota</taxon>
        <taxon>Actinomycetes</taxon>
        <taxon>Micrococcales</taxon>
        <taxon>Micrococcaceae</taxon>
        <taxon>Rothia</taxon>
    </lineage>
</organism>
<name>A0A0K2RXQ2_9MICC</name>
<evidence type="ECO:0000313" key="1">
    <source>
        <dbReference type="EMBL" id="BAS19570.1"/>
    </source>
</evidence>
<dbReference type="Proteomes" id="UP000066203">
    <property type="component" value="Chromosome"/>
</dbReference>
<dbReference type="AlphaFoldDB" id="A0A0K2RXQ2"/>
<evidence type="ECO:0000313" key="2">
    <source>
        <dbReference type="Proteomes" id="UP000066203"/>
    </source>
</evidence>
<protein>
    <submittedName>
        <fullName evidence="1">Uncharacterized protein</fullName>
    </submittedName>
</protein>
<reference evidence="2" key="1">
    <citation type="submission" date="2015-08" db="EMBL/GenBank/DDBJ databases">
        <title>Complete genome sequence of Rothia mucilaginosa strain NUM-Rm6536.</title>
        <authorList>
            <person name="Nambu T."/>
        </authorList>
    </citation>
    <scope>NUCLEOTIDE SEQUENCE [LARGE SCALE GENOMIC DNA]</scope>
    <source>
        <strain evidence="2">NUM-Rm6536</strain>
    </source>
</reference>
<accession>A0A0K2RXQ2</accession>
<gene>
    <name evidence="1" type="ORF">RM6536_0323</name>
</gene>
<sequence>MFDGFKHAPVRGDFALKHIPLSEQMLGAVRFVLQYFVNGIKAHAGGAVSHDDGDSFKVCIGVVPVPVELIMCRVE</sequence>
<proteinExistence type="predicted"/>